<accession>A0A433NNK2</accession>
<evidence type="ECO:0000313" key="2">
    <source>
        <dbReference type="EMBL" id="RUR84932.1"/>
    </source>
</evidence>
<keyword evidence="1" id="KW-0812">Transmembrane</keyword>
<sequence>MLQGIYLILSILGLTLPYSQFISFLLEHGFDIKLFLEHLFANRISAFFGMDVFISALVLLMFVFWEGTRLKMKFLWVYIVSTLTVGVSFGLPLFLLMRQRQLEKQSNSLFST</sequence>
<dbReference type="InterPro" id="IPR021362">
    <property type="entry name" value="DUF2834"/>
</dbReference>
<dbReference type="AlphaFoldDB" id="A0A433NNK2"/>
<evidence type="ECO:0000313" key="3">
    <source>
        <dbReference type="Proteomes" id="UP000268857"/>
    </source>
</evidence>
<dbReference type="OrthoDB" id="2619901at2"/>
<gene>
    <name evidence="2" type="ORF">PCC6912_10480</name>
</gene>
<feature type="transmembrane region" description="Helical" evidence="1">
    <location>
        <begin position="6"/>
        <end position="26"/>
    </location>
</feature>
<organism evidence="2 3">
    <name type="scientific">Chlorogloeopsis fritschii PCC 6912</name>
    <dbReference type="NCBI Taxonomy" id="211165"/>
    <lineage>
        <taxon>Bacteria</taxon>
        <taxon>Bacillati</taxon>
        <taxon>Cyanobacteriota</taxon>
        <taxon>Cyanophyceae</taxon>
        <taxon>Nostocales</taxon>
        <taxon>Chlorogloeopsidaceae</taxon>
        <taxon>Chlorogloeopsis</taxon>
    </lineage>
</organism>
<keyword evidence="1" id="KW-0472">Membrane</keyword>
<dbReference type="Pfam" id="PF11196">
    <property type="entry name" value="DUF2834"/>
    <property type="match status" value="1"/>
</dbReference>
<name>A0A433NNK2_CHLFR</name>
<evidence type="ECO:0008006" key="4">
    <source>
        <dbReference type="Google" id="ProtNLM"/>
    </source>
</evidence>
<feature type="transmembrane region" description="Helical" evidence="1">
    <location>
        <begin position="46"/>
        <end position="64"/>
    </location>
</feature>
<dbReference type="EMBL" id="RSCJ01000003">
    <property type="protein sequence ID" value="RUR84932.1"/>
    <property type="molecule type" value="Genomic_DNA"/>
</dbReference>
<comment type="caution">
    <text evidence="2">The sequence shown here is derived from an EMBL/GenBank/DDBJ whole genome shotgun (WGS) entry which is preliminary data.</text>
</comment>
<proteinExistence type="predicted"/>
<dbReference type="RefSeq" id="WP_016872633.1">
    <property type="nucleotide sequence ID" value="NZ_AJLN01000084.1"/>
</dbReference>
<keyword evidence="3" id="KW-1185">Reference proteome</keyword>
<feature type="transmembrane region" description="Helical" evidence="1">
    <location>
        <begin position="76"/>
        <end position="96"/>
    </location>
</feature>
<dbReference type="Proteomes" id="UP000268857">
    <property type="component" value="Unassembled WGS sequence"/>
</dbReference>
<evidence type="ECO:0000256" key="1">
    <source>
        <dbReference type="SAM" id="Phobius"/>
    </source>
</evidence>
<keyword evidence="1" id="KW-1133">Transmembrane helix</keyword>
<protein>
    <recommendedName>
        <fullName evidence="4">DUF2834 domain-containing protein</fullName>
    </recommendedName>
</protein>
<reference evidence="2 3" key="1">
    <citation type="journal article" date="2019" name="Genome Biol. Evol.">
        <title>Day and night: Metabolic profiles and evolutionary relationships of six axenic non-marine cyanobacteria.</title>
        <authorList>
            <person name="Will S.E."/>
            <person name="Henke P."/>
            <person name="Boedeker C."/>
            <person name="Huang S."/>
            <person name="Brinkmann H."/>
            <person name="Rohde M."/>
            <person name="Jarek M."/>
            <person name="Friedl T."/>
            <person name="Seufert S."/>
            <person name="Schumacher M."/>
            <person name="Overmann J."/>
            <person name="Neumann-Schaal M."/>
            <person name="Petersen J."/>
        </authorList>
    </citation>
    <scope>NUCLEOTIDE SEQUENCE [LARGE SCALE GENOMIC DNA]</scope>
    <source>
        <strain evidence="2 3">PCC 6912</strain>
    </source>
</reference>
<dbReference type="STRING" id="211165.GCA_000317285_03086"/>